<proteinExistence type="predicted"/>
<dbReference type="OrthoDB" id="8702693at2"/>
<dbReference type="InterPro" id="IPR046042">
    <property type="entry name" value="DUF6000"/>
</dbReference>
<evidence type="ECO:0000313" key="2">
    <source>
        <dbReference type="Proteomes" id="UP000272400"/>
    </source>
</evidence>
<organism evidence="1 2">
    <name type="scientific">Actinocorallia herbida</name>
    <dbReference type="NCBI Taxonomy" id="58109"/>
    <lineage>
        <taxon>Bacteria</taxon>
        <taxon>Bacillati</taxon>
        <taxon>Actinomycetota</taxon>
        <taxon>Actinomycetes</taxon>
        <taxon>Streptosporangiales</taxon>
        <taxon>Thermomonosporaceae</taxon>
        <taxon>Actinocorallia</taxon>
    </lineage>
</organism>
<accession>A0A3N1D1A3</accession>
<reference evidence="1 2" key="1">
    <citation type="submission" date="2018-11" db="EMBL/GenBank/DDBJ databases">
        <title>Sequencing the genomes of 1000 actinobacteria strains.</title>
        <authorList>
            <person name="Klenk H.-P."/>
        </authorList>
    </citation>
    <scope>NUCLEOTIDE SEQUENCE [LARGE SCALE GENOMIC DNA]</scope>
    <source>
        <strain evidence="1 2">DSM 44254</strain>
    </source>
</reference>
<dbReference type="Pfam" id="PF19463">
    <property type="entry name" value="DUF6000"/>
    <property type="match status" value="1"/>
</dbReference>
<dbReference type="RefSeq" id="WP_148086076.1">
    <property type="nucleotide sequence ID" value="NZ_RJKE01000001.1"/>
</dbReference>
<comment type="caution">
    <text evidence="1">The sequence shown here is derived from an EMBL/GenBank/DDBJ whole genome shotgun (WGS) entry which is preliminary data.</text>
</comment>
<gene>
    <name evidence="1" type="ORF">EDD29_4912</name>
</gene>
<dbReference type="Proteomes" id="UP000272400">
    <property type="component" value="Unassembled WGS sequence"/>
</dbReference>
<sequence length="234" mass="26776">MPVTDDASVEGEERADREELMRHVSGIGTTRGWGLRENWRGILAVQRYVVWPQWNPRYLKLLAGLWPGLGKAFFRSLKRDARWISDRSLDLLLDSGWRPRLVAAYLIAIDRRTVFRARLGELLLASEGPYAGSAYCVALARFGEDADAEILVAYLERYLPRADLDYDQSSAMGTLLYLDDRLGRRRAEAFLGEDGPWHSFQQQREQETGASELENLRTHFATESERAEALSQRQ</sequence>
<evidence type="ECO:0000313" key="1">
    <source>
        <dbReference type="EMBL" id="ROO87315.1"/>
    </source>
</evidence>
<dbReference type="EMBL" id="RJKE01000001">
    <property type="protein sequence ID" value="ROO87315.1"/>
    <property type="molecule type" value="Genomic_DNA"/>
</dbReference>
<name>A0A3N1D1A3_9ACTN</name>
<dbReference type="AlphaFoldDB" id="A0A3N1D1A3"/>
<protein>
    <submittedName>
        <fullName evidence="1">Uncharacterized protein</fullName>
    </submittedName>
</protein>
<keyword evidence="2" id="KW-1185">Reference proteome</keyword>